<organism evidence="1 2">
    <name type="scientific">Persea americana</name>
    <name type="common">Avocado</name>
    <dbReference type="NCBI Taxonomy" id="3435"/>
    <lineage>
        <taxon>Eukaryota</taxon>
        <taxon>Viridiplantae</taxon>
        <taxon>Streptophyta</taxon>
        <taxon>Embryophyta</taxon>
        <taxon>Tracheophyta</taxon>
        <taxon>Spermatophyta</taxon>
        <taxon>Magnoliopsida</taxon>
        <taxon>Magnoliidae</taxon>
        <taxon>Laurales</taxon>
        <taxon>Lauraceae</taxon>
        <taxon>Persea</taxon>
    </lineage>
</organism>
<comment type="caution">
    <text evidence="1">The sequence shown here is derived from an EMBL/GenBank/DDBJ whole genome shotgun (WGS) entry which is preliminary data.</text>
</comment>
<evidence type="ECO:0000313" key="1">
    <source>
        <dbReference type="EMBL" id="KAJ8649137.1"/>
    </source>
</evidence>
<dbReference type="EMBL" id="CM056809">
    <property type="protein sequence ID" value="KAJ8649137.1"/>
    <property type="molecule type" value="Genomic_DNA"/>
</dbReference>
<sequence>MRRNLPISNLSSPSPGRPLLLHIIFVPLNPSHPAQNTNHDLNLSPLHLHPRTPGSRLRNISPCLGLLHPLSLSSPRRRFPLTATISLSSPSLSSSNLSTTSSPPSPSHRQAQETTSPSPLSVIRSLQRLPSQPRPPSPPCVDHRLQPSLSFFVSTHTAHAQKPIPQLGSSSALFIATALVASSHSISRSTEPSPSAINSGNPSLWTFLHLFNQPS</sequence>
<accession>A0ACC2MTL9</accession>
<reference evidence="1 2" key="1">
    <citation type="journal article" date="2022" name="Hortic Res">
        <title>A haplotype resolved chromosomal level avocado genome allows analysis of novel avocado genes.</title>
        <authorList>
            <person name="Nath O."/>
            <person name="Fletcher S.J."/>
            <person name="Hayward A."/>
            <person name="Shaw L.M."/>
            <person name="Masouleh A.K."/>
            <person name="Furtado A."/>
            <person name="Henry R.J."/>
            <person name="Mitter N."/>
        </authorList>
    </citation>
    <scope>NUCLEOTIDE SEQUENCE [LARGE SCALE GENOMIC DNA]</scope>
    <source>
        <strain evidence="2">cv. Hass</strain>
    </source>
</reference>
<gene>
    <name evidence="1" type="ORF">MRB53_002160</name>
</gene>
<keyword evidence="2" id="KW-1185">Reference proteome</keyword>
<protein>
    <submittedName>
        <fullName evidence="1">Uncharacterized protein</fullName>
    </submittedName>
</protein>
<proteinExistence type="predicted"/>
<evidence type="ECO:0000313" key="2">
    <source>
        <dbReference type="Proteomes" id="UP001234297"/>
    </source>
</evidence>
<name>A0ACC2MTL9_PERAE</name>
<dbReference type="Proteomes" id="UP001234297">
    <property type="component" value="Chromosome 1"/>
</dbReference>